<keyword evidence="3" id="KW-1185">Reference proteome</keyword>
<accession>A0AAV2J4M3</accession>
<dbReference type="AlphaFoldDB" id="A0AAV2J4M3"/>
<evidence type="ECO:0000313" key="2">
    <source>
        <dbReference type="EMBL" id="CAL1570309.1"/>
    </source>
</evidence>
<organism evidence="2 3">
    <name type="scientific">Knipowitschia caucasica</name>
    <name type="common">Caucasian dwarf goby</name>
    <name type="synonym">Pomatoschistus caucasicus</name>
    <dbReference type="NCBI Taxonomy" id="637954"/>
    <lineage>
        <taxon>Eukaryota</taxon>
        <taxon>Metazoa</taxon>
        <taxon>Chordata</taxon>
        <taxon>Craniata</taxon>
        <taxon>Vertebrata</taxon>
        <taxon>Euteleostomi</taxon>
        <taxon>Actinopterygii</taxon>
        <taxon>Neopterygii</taxon>
        <taxon>Teleostei</taxon>
        <taxon>Neoteleostei</taxon>
        <taxon>Acanthomorphata</taxon>
        <taxon>Gobiaria</taxon>
        <taxon>Gobiiformes</taxon>
        <taxon>Gobioidei</taxon>
        <taxon>Gobiidae</taxon>
        <taxon>Gobiinae</taxon>
        <taxon>Knipowitschia</taxon>
    </lineage>
</organism>
<feature type="signal peptide" evidence="1">
    <location>
        <begin position="1"/>
        <end position="24"/>
    </location>
</feature>
<evidence type="ECO:0000256" key="1">
    <source>
        <dbReference type="SAM" id="SignalP"/>
    </source>
</evidence>
<reference evidence="2 3" key="1">
    <citation type="submission" date="2024-04" db="EMBL/GenBank/DDBJ databases">
        <authorList>
            <person name="Waldvogel A.-M."/>
            <person name="Schoenle A."/>
        </authorList>
    </citation>
    <scope>NUCLEOTIDE SEQUENCE [LARGE SCALE GENOMIC DNA]</scope>
</reference>
<gene>
    <name evidence="2" type="ORF">KC01_LOCUS2630</name>
</gene>
<dbReference type="Proteomes" id="UP001497482">
    <property type="component" value="Chromosome 10"/>
</dbReference>
<protein>
    <submittedName>
        <fullName evidence="2">Uncharacterized protein</fullName>
    </submittedName>
</protein>
<sequence>MWTRGVALWLSGLLLCAGHRPASTESRTTGANCGSDDHRKLLECQNNRKLLCQGTKTSRVFINRVKKTRGKVSVSALPLCLGLLLPTSGIIRDHQRPPWTAQCRSSF</sequence>
<name>A0AAV2J4M3_KNICA</name>
<evidence type="ECO:0000313" key="3">
    <source>
        <dbReference type="Proteomes" id="UP001497482"/>
    </source>
</evidence>
<proteinExistence type="predicted"/>
<keyword evidence="1" id="KW-0732">Signal</keyword>
<feature type="chain" id="PRO_5043326588" evidence="1">
    <location>
        <begin position="25"/>
        <end position="107"/>
    </location>
</feature>
<dbReference type="EMBL" id="OZ035832">
    <property type="protein sequence ID" value="CAL1570309.1"/>
    <property type="molecule type" value="Genomic_DNA"/>
</dbReference>